<dbReference type="Proteomes" id="UP000720508">
    <property type="component" value="Unassembled WGS sequence"/>
</dbReference>
<name>A0ABS6CN76_9ACTN</name>
<evidence type="ECO:0000313" key="1">
    <source>
        <dbReference type="EMBL" id="MBU3868186.1"/>
    </source>
</evidence>
<feature type="non-terminal residue" evidence="1">
    <location>
        <position position="65"/>
    </location>
</feature>
<reference evidence="1 2" key="1">
    <citation type="submission" date="2021-06" db="EMBL/GenBank/DDBJ databases">
        <authorList>
            <person name="Pan X."/>
        </authorList>
    </citation>
    <scope>NUCLEOTIDE SEQUENCE [LARGE SCALE GENOMIC DNA]</scope>
    <source>
        <strain evidence="1 2">4503</strain>
    </source>
</reference>
<comment type="caution">
    <text evidence="1">The sequence shown here is derived from an EMBL/GenBank/DDBJ whole genome shotgun (WGS) entry which is preliminary data.</text>
</comment>
<proteinExistence type="predicted"/>
<evidence type="ECO:0008006" key="3">
    <source>
        <dbReference type="Google" id="ProtNLM"/>
    </source>
</evidence>
<organism evidence="1 2">
    <name type="scientific">Streptomyces niphimycinicus</name>
    <dbReference type="NCBI Taxonomy" id="2842201"/>
    <lineage>
        <taxon>Bacteria</taxon>
        <taxon>Bacillati</taxon>
        <taxon>Actinomycetota</taxon>
        <taxon>Actinomycetes</taxon>
        <taxon>Kitasatosporales</taxon>
        <taxon>Streptomycetaceae</taxon>
        <taxon>Streptomyces</taxon>
    </lineage>
</organism>
<sequence>MDNDTDATLLLELDGLAVATVERLEDGTRRVHLATADHGARACPVCGVFATRVKGPAVTRPRDLP</sequence>
<keyword evidence="2" id="KW-1185">Reference proteome</keyword>
<dbReference type="EMBL" id="JAHLEM010000391">
    <property type="protein sequence ID" value="MBU3868186.1"/>
    <property type="molecule type" value="Genomic_DNA"/>
</dbReference>
<evidence type="ECO:0000313" key="2">
    <source>
        <dbReference type="Proteomes" id="UP000720508"/>
    </source>
</evidence>
<accession>A0ABS6CN76</accession>
<gene>
    <name evidence="1" type="ORF">KN815_30300</name>
</gene>
<protein>
    <recommendedName>
        <fullName evidence="3">Transposase</fullName>
    </recommendedName>
</protein>